<proteinExistence type="predicted"/>
<keyword evidence="3" id="KW-1185">Reference proteome</keyword>
<dbReference type="AlphaFoldDB" id="A0A225V1P8"/>
<reference evidence="3" key="1">
    <citation type="submission" date="2017-03" db="EMBL/GenBank/DDBJ databases">
        <title>Phytopthora megakarya and P. palmivora, two closely related causual agents of cacao black pod achieved similar genome size and gene model numbers by different mechanisms.</title>
        <authorList>
            <person name="Ali S."/>
            <person name="Shao J."/>
            <person name="Larry D.J."/>
            <person name="Kronmiller B."/>
            <person name="Shen D."/>
            <person name="Strem M.D."/>
            <person name="Melnick R.L."/>
            <person name="Guiltinan M.J."/>
            <person name="Tyler B.M."/>
            <person name="Meinhardt L.W."/>
            <person name="Bailey B.A."/>
        </authorList>
    </citation>
    <scope>NUCLEOTIDE SEQUENCE [LARGE SCALE GENOMIC DNA]</scope>
    <source>
        <strain evidence="3">zdho120</strain>
    </source>
</reference>
<dbReference type="Proteomes" id="UP000198211">
    <property type="component" value="Unassembled WGS sequence"/>
</dbReference>
<evidence type="ECO:0000256" key="1">
    <source>
        <dbReference type="SAM" id="SignalP"/>
    </source>
</evidence>
<comment type="caution">
    <text evidence="2">The sequence shown here is derived from an EMBL/GenBank/DDBJ whole genome shotgun (WGS) entry which is preliminary data.</text>
</comment>
<evidence type="ECO:0008006" key="4">
    <source>
        <dbReference type="Google" id="ProtNLM"/>
    </source>
</evidence>
<accession>A0A225V1P8</accession>
<keyword evidence="1" id="KW-0732">Signal</keyword>
<sequence length="299" mass="33466">MRLQLNILLALATILLCATKTTKASSVLINEDINEDDDPTKRLLRSDVPGDDDGEERAMIEGLTKLVNPSRLTAVQRLEATLAKLANKHPYSITEAFKSLKLDKFKNVKAENLKVNDVDKLFTSKKYDLWYTYLGRWNNRQQRKYRTNVAQMFNQELGSKKAFEVFSVAATSKNRKVQDFGNNFQTQLLKQLDDGTGDYQKISSILGSDEAAAKIFGSAQLSSNEYDQRLGEWFAKPLLRKWIDQGKSGDEVVKISPALRNQYSDMLVSRAAEANGRANDLARAAAARARPSAPGTLRA</sequence>
<feature type="chain" id="PRO_5012985502" description="RxLR effector protein" evidence="1">
    <location>
        <begin position="25"/>
        <end position="299"/>
    </location>
</feature>
<protein>
    <recommendedName>
        <fullName evidence="4">RxLR effector protein</fullName>
    </recommendedName>
</protein>
<gene>
    <name evidence="2" type="ORF">PHMEG_00029971</name>
</gene>
<evidence type="ECO:0000313" key="3">
    <source>
        <dbReference type="Proteomes" id="UP000198211"/>
    </source>
</evidence>
<dbReference type="EMBL" id="NBNE01008798">
    <property type="protein sequence ID" value="OWY99093.1"/>
    <property type="molecule type" value="Genomic_DNA"/>
</dbReference>
<name>A0A225V1P8_9STRA</name>
<organism evidence="2 3">
    <name type="scientific">Phytophthora megakarya</name>
    <dbReference type="NCBI Taxonomy" id="4795"/>
    <lineage>
        <taxon>Eukaryota</taxon>
        <taxon>Sar</taxon>
        <taxon>Stramenopiles</taxon>
        <taxon>Oomycota</taxon>
        <taxon>Peronosporomycetes</taxon>
        <taxon>Peronosporales</taxon>
        <taxon>Peronosporaceae</taxon>
        <taxon>Phytophthora</taxon>
    </lineage>
</organism>
<evidence type="ECO:0000313" key="2">
    <source>
        <dbReference type="EMBL" id="OWY99093.1"/>
    </source>
</evidence>
<feature type="signal peptide" evidence="1">
    <location>
        <begin position="1"/>
        <end position="24"/>
    </location>
</feature>